<name>A0A0J8J1D6_9LIST</name>
<evidence type="ECO:0000313" key="1">
    <source>
        <dbReference type="EMBL" id="KMT58111.1"/>
    </source>
</evidence>
<organism evidence="1 2">
    <name type="scientific">Listeria fleischmannii 1991</name>
    <dbReference type="NCBI Taxonomy" id="1430899"/>
    <lineage>
        <taxon>Bacteria</taxon>
        <taxon>Bacillati</taxon>
        <taxon>Bacillota</taxon>
        <taxon>Bacilli</taxon>
        <taxon>Bacillales</taxon>
        <taxon>Listeriaceae</taxon>
        <taxon>Listeria</taxon>
    </lineage>
</organism>
<dbReference type="EMBL" id="AZHO01000034">
    <property type="protein sequence ID" value="KMT58111.1"/>
    <property type="molecule type" value="Genomic_DNA"/>
</dbReference>
<dbReference type="RefSeq" id="WP_007473621.1">
    <property type="nucleotide sequence ID" value="NZ_KQ130621.1"/>
</dbReference>
<proteinExistence type="predicted"/>
<keyword evidence="2" id="KW-1185">Reference proteome</keyword>
<reference evidence="1 2" key="1">
    <citation type="journal article" date="2015" name="Genome Biol. Evol.">
        <title>Comparative Genomics of Listeria Sensu Lato: Genus-Wide Differences in Evolutionary Dynamics and the Progressive Gain of Complex, Potentially Pathogenicity-Related Traits through Lateral Gene Transfer.</title>
        <authorList>
            <person name="Chiara M."/>
            <person name="Caruso M."/>
            <person name="D'Erchia A.M."/>
            <person name="Manzari C."/>
            <person name="Fraccalvieri R."/>
            <person name="Goffredo E."/>
            <person name="Latorre L."/>
            <person name="Miccolupo A."/>
            <person name="Padalino I."/>
            <person name="Santagada G."/>
            <person name="Chiocco D."/>
            <person name="Pesole G."/>
            <person name="Horner D.S."/>
            <person name="Parisi A."/>
        </authorList>
    </citation>
    <scope>NUCLEOTIDE SEQUENCE [LARGE SCALE GENOMIC DNA]</scope>
    <source>
        <strain evidence="1 2">1991</strain>
    </source>
</reference>
<dbReference type="PATRIC" id="fig|1430899.3.peg.2496"/>
<protein>
    <recommendedName>
        <fullName evidence="3">Knr4/Smi1-like domain-containing protein</fullName>
    </recommendedName>
</protein>
<accession>A0A0J8J1D6</accession>
<sequence length="154" mass="17769">MKSITLQDLKDKLIGLEIELFPFSREKVSQRKAELGGMPKQLEDYFLTIGWFDEISDSGMGCHMDDLDDIKIETADYIKKFWKVVPESANEKDDYLLIGRESVSVCEFFIKVKDFDMADPTVYTNMEGYPYQIDEECDTLSKFFDLIALSAEEA</sequence>
<dbReference type="OrthoDB" id="3031071at2"/>
<evidence type="ECO:0000313" key="2">
    <source>
        <dbReference type="Proteomes" id="UP000052258"/>
    </source>
</evidence>
<gene>
    <name evidence="1" type="ORF">X560_2444</name>
</gene>
<evidence type="ECO:0008006" key="3">
    <source>
        <dbReference type="Google" id="ProtNLM"/>
    </source>
</evidence>
<dbReference type="AlphaFoldDB" id="A0A0J8J1D6"/>
<comment type="caution">
    <text evidence="1">The sequence shown here is derived from an EMBL/GenBank/DDBJ whole genome shotgun (WGS) entry which is preliminary data.</text>
</comment>
<dbReference type="Proteomes" id="UP000052258">
    <property type="component" value="Unassembled WGS sequence"/>
</dbReference>